<sequence>MEDTNKLNLYDKIVRDNKNKKYPKNPSKLSDISVQFDAETIYLGSRKRKSNALFRMYDKKKEQLS</sequence>
<proteinExistence type="predicted"/>
<protein>
    <submittedName>
        <fullName evidence="2">Replication initiation factor</fullName>
    </submittedName>
</protein>
<gene>
    <name evidence="1" type="ORF">CYJ34_00885</name>
    <name evidence="2" type="ORF">NCTC9810_01322</name>
</gene>
<keyword evidence="3" id="KW-1185">Reference proteome</keyword>
<reference evidence="2 4" key="2">
    <citation type="submission" date="2018-06" db="EMBL/GenBank/DDBJ databases">
        <authorList>
            <consortium name="Pathogen Informatics"/>
            <person name="Doyle S."/>
        </authorList>
    </citation>
    <scope>NUCLEOTIDE SEQUENCE [LARGE SCALE GENOMIC DNA]</scope>
    <source>
        <strain evidence="2 4">NCTC9810</strain>
    </source>
</reference>
<dbReference type="EMBL" id="UFTA01000002">
    <property type="protein sequence ID" value="SUU92973.1"/>
    <property type="molecule type" value="Genomic_DNA"/>
</dbReference>
<evidence type="ECO:0000313" key="4">
    <source>
        <dbReference type="Proteomes" id="UP000255124"/>
    </source>
</evidence>
<accession>A0A2I1MAZ3</accession>
<dbReference type="AlphaFoldDB" id="A0A2I1MAZ3"/>
<dbReference type="Proteomes" id="UP000234335">
    <property type="component" value="Unassembled WGS sequence"/>
</dbReference>
<keyword evidence="2" id="KW-0396">Initiation factor</keyword>
<evidence type="ECO:0000313" key="1">
    <source>
        <dbReference type="EMBL" id="PKZ17295.1"/>
    </source>
</evidence>
<evidence type="ECO:0000313" key="3">
    <source>
        <dbReference type="Proteomes" id="UP000234335"/>
    </source>
</evidence>
<reference evidence="1 3" key="1">
    <citation type="submission" date="2017-12" db="EMBL/GenBank/DDBJ databases">
        <title>Phylogenetic diversity of female urinary microbiome.</title>
        <authorList>
            <person name="Thomas-White K."/>
            <person name="Wolfe A.J."/>
        </authorList>
    </citation>
    <scope>NUCLEOTIDE SEQUENCE [LARGE SCALE GENOMIC DNA]</scope>
    <source>
        <strain evidence="1 3">UMB0119</strain>
    </source>
</reference>
<dbReference type="Proteomes" id="UP000255124">
    <property type="component" value="Unassembled WGS sequence"/>
</dbReference>
<name>A0A2I1MAZ3_9FIRM</name>
<dbReference type="OrthoDB" id="2903757at2"/>
<organism evidence="1 3">
    <name type="scientific">Anaerococcus octavius</name>
    <dbReference type="NCBI Taxonomy" id="54007"/>
    <lineage>
        <taxon>Bacteria</taxon>
        <taxon>Bacillati</taxon>
        <taxon>Bacillota</taxon>
        <taxon>Tissierellia</taxon>
        <taxon>Tissierellales</taxon>
        <taxon>Peptoniphilaceae</taxon>
        <taxon>Anaerococcus</taxon>
    </lineage>
</organism>
<keyword evidence="2" id="KW-0648">Protein biosynthesis</keyword>
<evidence type="ECO:0000313" key="2">
    <source>
        <dbReference type="EMBL" id="SUU92973.1"/>
    </source>
</evidence>
<dbReference type="EMBL" id="PKGS01000001">
    <property type="protein sequence ID" value="PKZ17295.1"/>
    <property type="molecule type" value="Genomic_DNA"/>
</dbReference>
<dbReference type="RefSeq" id="WP_101539464.1">
    <property type="nucleotide sequence ID" value="NZ_PKGS01000001.1"/>
</dbReference>
<dbReference type="GO" id="GO:0003743">
    <property type="term" value="F:translation initiation factor activity"/>
    <property type="evidence" value="ECO:0007669"/>
    <property type="project" value="UniProtKB-KW"/>
</dbReference>